<dbReference type="InterPro" id="IPR023298">
    <property type="entry name" value="ATPase_P-typ_TM_dom_sf"/>
</dbReference>
<feature type="transmembrane region" description="Helical" evidence="1">
    <location>
        <begin position="82"/>
        <end position="106"/>
    </location>
</feature>
<comment type="caution">
    <text evidence="2">The sequence shown here is derived from an EMBL/GenBank/DDBJ whole genome shotgun (WGS) entry which is preliminary data.</text>
</comment>
<dbReference type="SUPFAM" id="SSF81665">
    <property type="entry name" value="Calcium ATPase, transmembrane domain M"/>
    <property type="match status" value="1"/>
</dbReference>
<keyword evidence="1" id="KW-0812">Transmembrane</keyword>
<dbReference type="AlphaFoldDB" id="A0A1G2HW41"/>
<evidence type="ECO:0000256" key="1">
    <source>
        <dbReference type="SAM" id="Phobius"/>
    </source>
</evidence>
<dbReference type="InterPro" id="IPR043993">
    <property type="entry name" value="T4SS_pilin"/>
</dbReference>
<keyword evidence="1" id="KW-0472">Membrane</keyword>
<dbReference type="Pfam" id="PF18895">
    <property type="entry name" value="T4SS_pilin"/>
    <property type="match status" value="1"/>
</dbReference>
<name>A0A1G2HW41_9BACT</name>
<gene>
    <name evidence="2" type="ORF">A2822_01610</name>
</gene>
<dbReference type="Proteomes" id="UP000178774">
    <property type="component" value="Unassembled WGS sequence"/>
</dbReference>
<sequence length="110" mass="12039">MYMAPLSILAGFTPGDPPFAQQDVTFNEEIAKSTFTEVINATLNLIWILLVIFAIIMFIVAGFQFLSARGEPEGIKKAQQSVLWGAVGMVVAIIAFSLPKIIYVWFGNGL</sequence>
<accession>A0A1G2HW41</accession>
<organism evidence="2 3">
    <name type="scientific">Candidatus Staskawiczbacteria bacterium RIFCSPHIGHO2_01_FULL_41_41</name>
    <dbReference type="NCBI Taxonomy" id="1802203"/>
    <lineage>
        <taxon>Bacteria</taxon>
        <taxon>Candidatus Staskawicziibacteriota</taxon>
    </lineage>
</organism>
<reference evidence="2 3" key="1">
    <citation type="journal article" date="2016" name="Nat. Commun.">
        <title>Thousands of microbial genomes shed light on interconnected biogeochemical processes in an aquifer system.</title>
        <authorList>
            <person name="Anantharaman K."/>
            <person name="Brown C.T."/>
            <person name="Hug L.A."/>
            <person name="Sharon I."/>
            <person name="Castelle C.J."/>
            <person name="Probst A.J."/>
            <person name="Thomas B.C."/>
            <person name="Singh A."/>
            <person name="Wilkins M.J."/>
            <person name="Karaoz U."/>
            <person name="Brodie E.L."/>
            <person name="Williams K.H."/>
            <person name="Hubbard S.S."/>
            <person name="Banfield J.F."/>
        </authorList>
    </citation>
    <scope>NUCLEOTIDE SEQUENCE [LARGE SCALE GENOMIC DNA]</scope>
</reference>
<dbReference type="EMBL" id="MHOP01000005">
    <property type="protein sequence ID" value="OGZ66430.1"/>
    <property type="molecule type" value="Genomic_DNA"/>
</dbReference>
<proteinExistence type="predicted"/>
<feature type="transmembrane region" description="Helical" evidence="1">
    <location>
        <begin position="46"/>
        <end position="66"/>
    </location>
</feature>
<evidence type="ECO:0000313" key="3">
    <source>
        <dbReference type="Proteomes" id="UP000178774"/>
    </source>
</evidence>
<protein>
    <submittedName>
        <fullName evidence="2">Uncharacterized protein</fullName>
    </submittedName>
</protein>
<keyword evidence="1" id="KW-1133">Transmembrane helix</keyword>
<evidence type="ECO:0000313" key="2">
    <source>
        <dbReference type="EMBL" id="OGZ66430.1"/>
    </source>
</evidence>